<protein>
    <submittedName>
        <fullName evidence="1">Uncharacterized protein</fullName>
    </submittedName>
</protein>
<accession>A0A0E2B3H7</accession>
<dbReference type="EMBL" id="AHMY02000040">
    <property type="protein sequence ID" value="EKO15816.1"/>
    <property type="molecule type" value="Genomic_DNA"/>
</dbReference>
<sequence length="42" mass="5047">MGTLTNGRIKLKYRISNNFKTKNTSHSFFLEFQSQQIEIRIR</sequence>
<name>A0A0E2B3H7_9LEPT</name>
<dbReference type="Proteomes" id="UP000006253">
    <property type="component" value="Unassembled WGS sequence"/>
</dbReference>
<proteinExistence type="predicted"/>
<evidence type="ECO:0000313" key="2">
    <source>
        <dbReference type="Proteomes" id="UP000006253"/>
    </source>
</evidence>
<reference evidence="1 2" key="1">
    <citation type="submission" date="2012-10" db="EMBL/GenBank/DDBJ databases">
        <authorList>
            <person name="Harkins D.M."/>
            <person name="Durkin A.S."/>
            <person name="Brinkac L.M."/>
            <person name="Selengut J.D."/>
            <person name="Sanka R."/>
            <person name="DePew J."/>
            <person name="Purushe J."/>
            <person name="Peacock S.J."/>
            <person name="Thaipadungpanit J."/>
            <person name="Wuthiekanun V.W."/>
            <person name="Day N.P."/>
            <person name="Vinetz J.M."/>
            <person name="Sutton G.G."/>
            <person name="Nelson W.C."/>
            <person name="Fouts D.E."/>
        </authorList>
    </citation>
    <scope>NUCLEOTIDE SEQUENCE [LARGE SCALE GENOMIC DNA]</scope>
    <source>
        <strain evidence="1 2">H1</strain>
    </source>
</reference>
<gene>
    <name evidence="1" type="ORF">LEP1GSC081_3410</name>
</gene>
<organism evidence="1 2">
    <name type="scientific">Leptospira kirschneri str. H1</name>
    <dbReference type="NCBI Taxonomy" id="1049966"/>
    <lineage>
        <taxon>Bacteria</taxon>
        <taxon>Pseudomonadati</taxon>
        <taxon>Spirochaetota</taxon>
        <taxon>Spirochaetia</taxon>
        <taxon>Leptospirales</taxon>
        <taxon>Leptospiraceae</taxon>
        <taxon>Leptospira</taxon>
    </lineage>
</organism>
<comment type="caution">
    <text evidence="1">The sequence shown here is derived from an EMBL/GenBank/DDBJ whole genome shotgun (WGS) entry which is preliminary data.</text>
</comment>
<dbReference type="AlphaFoldDB" id="A0A0E2B3H7"/>
<evidence type="ECO:0000313" key="1">
    <source>
        <dbReference type="EMBL" id="EKO15816.1"/>
    </source>
</evidence>